<keyword evidence="3" id="KW-1185">Reference proteome</keyword>
<keyword evidence="1" id="KW-0812">Transmembrane</keyword>
<feature type="transmembrane region" description="Helical" evidence="1">
    <location>
        <begin position="48"/>
        <end position="69"/>
    </location>
</feature>
<evidence type="ECO:0000313" key="2">
    <source>
        <dbReference type="EMBL" id="SFE41659.1"/>
    </source>
</evidence>
<accession>A0A1I2ACX1</accession>
<dbReference type="EMBL" id="FONY01000001">
    <property type="protein sequence ID" value="SFE41659.1"/>
    <property type="molecule type" value="Genomic_DNA"/>
</dbReference>
<sequence>MEENLHEDNQHLPSWLEDIKIRTWEVELLISGFFLVALLQFSDYSEIIRYYVVSRYLDFIGATALALLIEFGAKGLLIGFLTHLILRGIWAGMIGLYAVYPQGMNQIYEQYTQQFKEHIKHNLSILDSIKRLEKLCRLLFSISFLYFLTILSFTIYALVALISISFVINIPYIGNIYAIIISSIGFLYLVDFLSLGDIKKIKWFSKVYYPIYLFMNYLTLSFLYKNIYYTLIGNIKKWKLLLIFISLMTISSFLFIFNRLGAGIGEGRKYLTYANFQEHEMDWRHYEDRFVDNGNASDKFIYRVSIPSYTVESDFLQIFIVHTIGFEDNMQEICKEQEKSIKKTTYERRKEYSHQNLDCLSQFYQVSVNDTLKNNLHWRYYENPKTKERGIITHINIKNLENKEHILKVKLAVQFKSASPYLAYIPFWKQEKS</sequence>
<reference evidence="2 3" key="1">
    <citation type="submission" date="2016-10" db="EMBL/GenBank/DDBJ databases">
        <authorList>
            <person name="de Groot N.N."/>
        </authorList>
    </citation>
    <scope>NUCLEOTIDE SEQUENCE [LARGE SCALE GENOMIC DNA]</scope>
    <source>
        <strain>GEY</strain>
        <strain evidence="3">DSM 9560</strain>
    </source>
</reference>
<dbReference type="AlphaFoldDB" id="A0A1I2ACX1"/>
<feature type="transmembrane region" description="Helical" evidence="1">
    <location>
        <begin position="138"/>
        <end position="168"/>
    </location>
</feature>
<feature type="transmembrane region" description="Helical" evidence="1">
    <location>
        <begin position="75"/>
        <end position="100"/>
    </location>
</feature>
<protein>
    <submittedName>
        <fullName evidence="2">Uncharacterized protein</fullName>
    </submittedName>
</protein>
<dbReference type="Proteomes" id="UP000199513">
    <property type="component" value="Unassembled WGS sequence"/>
</dbReference>
<dbReference type="RefSeq" id="WP_091538306.1">
    <property type="nucleotide sequence ID" value="NZ_FONY01000001.1"/>
</dbReference>
<dbReference type="STRING" id="1003.SAMN04488541_1001117"/>
<dbReference type="OrthoDB" id="1491387at2"/>
<keyword evidence="1" id="KW-0472">Membrane</keyword>
<evidence type="ECO:0000256" key="1">
    <source>
        <dbReference type="SAM" id="Phobius"/>
    </source>
</evidence>
<keyword evidence="1" id="KW-1133">Transmembrane helix</keyword>
<evidence type="ECO:0000313" key="3">
    <source>
        <dbReference type="Proteomes" id="UP000199513"/>
    </source>
</evidence>
<proteinExistence type="predicted"/>
<feature type="transmembrane region" description="Helical" evidence="1">
    <location>
        <begin position="207"/>
        <end position="228"/>
    </location>
</feature>
<gene>
    <name evidence="2" type="ORF">SAMN04488541_1001117</name>
</gene>
<name>A0A1I2ACX1_9BACT</name>
<organism evidence="2 3">
    <name type="scientific">Thermoflexibacter ruber</name>
    <dbReference type="NCBI Taxonomy" id="1003"/>
    <lineage>
        <taxon>Bacteria</taxon>
        <taxon>Pseudomonadati</taxon>
        <taxon>Bacteroidota</taxon>
        <taxon>Cytophagia</taxon>
        <taxon>Cytophagales</taxon>
        <taxon>Thermoflexibacteraceae</taxon>
        <taxon>Thermoflexibacter</taxon>
    </lineage>
</organism>
<feature type="transmembrane region" description="Helical" evidence="1">
    <location>
        <begin position="174"/>
        <end position="195"/>
    </location>
</feature>
<feature type="transmembrane region" description="Helical" evidence="1">
    <location>
        <begin position="240"/>
        <end position="260"/>
    </location>
</feature>